<evidence type="ECO:0000313" key="8">
    <source>
        <dbReference type="Proteomes" id="UP000027982"/>
    </source>
</evidence>
<dbReference type="Pfam" id="PF00293">
    <property type="entry name" value="NUDIX"/>
    <property type="match status" value="1"/>
</dbReference>
<dbReference type="GO" id="GO:0019144">
    <property type="term" value="F:ADP-sugar diphosphatase activity"/>
    <property type="evidence" value="ECO:0007669"/>
    <property type="project" value="TreeGrafter"/>
</dbReference>
<accession>A0A068NUY3</accession>
<dbReference type="EMBL" id="CP007139">
    <property type="protein sequence ID" value="AIE87167.1"/>
    <property type="molecule type" value="Genomic_DNA"/>
</dbReference>
<sequence>MRRIDLIGRRRVYDGFCKLDVIELRYEARDGSMSEPIKREVIERGDAVGALVRKDENFLFVRQLRPPMIRHEEPWLVEIVAGVIDEGESAEESARREVEEEIGYRVRSLEPLGVMYGSPGALSERVDLYFADVSGEEPVGEGGGVDEHEDVELVSIAIEEAFEMLDRGEIRDAKTQIALMHWRWKSSSQGT</sequence>
<evidence type="ECO:0000256" key="1">
    <source>
        <dbReference type="ARBA" id="ARBA00001946"/>
    </source>
</evidence>
<evidence type="ECO:0000259" key="6">
    <source>
        <dbReference type="PROSITE" id="PS51462"/>
    </source>
</evidence>
<dbReference type="NCBIfam" id="TIGR00052">
    <property type="entry name" value="nudix-type nucleoside diphosphatase, YffH/AdpP family"/>
    <property type="match status" value="1"/>
</dbReference>
<reference evidence="7 8" key="1">
    <citation type="journal article" date="2014" name="PLoS ONE">
        <title>The first complete genome sequence of the class fimbriimonadia in the phylum armatimonadetes.</title>
        <authorList>
            <person name="Hu Z.Y."/>
            <person name="Wang Y.Z."/>
            <person name="Im W.T."/>
            <person name="Wang S.Y."/>
            <person name="Zhao G.P."/>
            <person name="Zheng H.J."/>
            <person name="Quan Z.X."/>
        </authorList>
    </citation>
    <scope>NUCLEOTIDE SEQUENCE [LARGE SCALE GENOMIC DNA]</scope>
    <source>
        <strain evidence="7">Gsoil 348</strain>
    </source>
</reference>
<keyword evidence="4" id="KW-0479">Metal-binding</keyword>
<dbReference type="Proteomes" id="UP000027982">
    <property type="component" value="Chromosome"/>
</dbReference>
<dbReference type="InterPro" id="IPR000086">
    <property type="entry name" value="NUDIX_hydrolase_dom"/>
</dbReference>
<evidence type="ECO:0000256" key="5">
    <source>
        <dbReference type="PIRSR" id="PIRSR604385-3"/>
    </source>
</evidence>
<dbReference type="InterPro" id="IPR015797">
    <property type="entry name" value="NUDIX_hydrolase-like_dom_sf"/>
</dbReference>
<feature type="binding site" evidence="4">
    <location>
        <position position="81"/>
    </location>
    <ligand>
        <name>Mg(2+)</name>
        <dbReference type="ChEBI" id="CHEBI:18420"/>
        <label>1</label>
    </ligand>
</feature>
<dbReference type="RefSeq" id="WP_025228912.1">
    <property type="nucleotide sequence ID" value="NZ_CP007139.1"/>
</dbReference>
<dbReference type="PANTHER" id="PTHR11839:SF18">
    <property type="entry name" value="NUDIX HYDROLASE DOMAIN-CONTAINING PROTEIN"/>
    <property type="match status" value="1"/>
</dbReference>
<dbReference type="GO" id="GO:0006753">
    <property type="term" value="P:nucleoside phosphate metabolic process"/>
    <property type="evidence" value="ECO:0007669"/>
    <property type="project" value="TreeGrafter"/>
</dbReference>
<evidence type="ECO:0000256" key="2">
    <source>
        <dbReference type="ARBA" id="ARBA00011738"/>
    </source>
</evidence>
<dbReference type="AlphaFoldDB" id="A0A068NUY3"/>
<evidence type="ECO:0000313" key="7">
    <source>
        <dbReference type="EMBL" id="AIE87167.1"/>
    </source>
</evidence>
<feature type="binding site" evidence="4">
    <location>
        <position position="97"/>
    </location>
    <ligand>
        <name>Mg(2+)</name>
        <dbReference type="ChEBI" id="CHEBI:18420"/>
        <label>1</label>
    </ligand>
</feature>
<feature type="domain" description="Nudix hydrolase" evidence="6">
    <location>
        <begin position="43"/>
        <end position="178"/>
    </location>
</feature>
<dbReference type="OrthoDB" id="9806150at2"/>
<dbReference type="GO" id="GO:0046872">
    <property type="term" value="F:metal ion binding"/>
    <property type="evidence" value="ECO:0007669"/>
    <property type="project" value="UniProtKB-KW"/>
</dbReference>
<keyword evidence="3" id="KW-0378">Hydrolase</keyword>
<dbReference type="eggNOG" id="COG0494">
    <property type="taxonomic scope" value="Bacteria"/>
</dbReference>
<evidence type="ECO:0000256" key="4">
    <source>
        <dbReference type="PIRSR" id="PIRSR604385-2"/>
    </source>
</evidence>
<comment type="subunit">
    <text evidence="2">Homodimer.</text>
</comment>
<name>A0A068NUY3_FIMGI</name>
<organism evidence="7 8">
    <name type="scientific">Fimbriimonas ginsengisoli Gsoil 348</name>
    <dbReference type="NCBI Taxonomy" id="661478"/>
    <lineage>
        <taxon>Bacteria</taxon>
        <taxon>Bacillati</taxon>
        <taxon>Armatimonadota</taxon>
        <taxon>Fimbriimonadia</taxon>
        <taxon>Fimbriimonadales</taxon>
        <taxon>Fimbriimonadaceae</taxon>
        <taxon>Fimbriimonas</taxon>
    </lineage>
</organism>
<dbReference type="PANTHER" id="PTHR11839">
    <property type="entry name" value="UDP/ADP-SUGAR PYROPHOSPHATASE"/>
    <property type="match status" value="1"/>
</dbReference>
<dbReference type="SUPFAM" id="SSF55811">
    <property type="entry name" value="Nudix"/>
    <property type="match status" value="1"/>
</dbReference>
<dbReference type="KEGG" id="fgi:OP10G_3799"/>
<proteinExistence type="predicted"/>
<dbReference type="PROSITE" id="PS51462">
    <property type="entry name" value="NUDIX"/>
    <property type="match status" value="1"/>
</dbReference>
<feature type="short sequence motif" description="Nudix box" evidence="5">
    <location>
        <begin position="82"/>
        <end position="104"/>
    </location>
</feature>
<evidence type="ECO:0000256" key="3">
    <source>
        <dbReference type="ARBA" id="ARBA00022801"/>
    </source>
</evidence>
<feature type="binding site" evidence="4">
    <location>
        <position position="149"/>
    </location>
    <ligand>
        <name>Mg(2+)</name>
        <dbReference type="ChEBI" id="CHEBI:18420"/>
        <label>1</label>
    </ligand>
</feature>
<dbReference type="GO" id="GO:0005829">
    <property type="term" value="C:cytosol"/>
    <property type="evidence" value="ECO:0007669"/>
    <property type="project" value="TreeGrafter"/>
</dbReference>
<comment type="cofactor">
    <cofactor evidence="1 4">
        <name>Mg(2+)</name>
        <dbReference type="ChEBI" id="CHEBI:18420"/>
    </cofactor>
</comment>
<keyword evidence="4" id="KW-0460">Magnesium</keyword>
<dbReference type="InterPro" id="IPR004385">
    <property type="entry name" value="NDP_pyrophosphatase"/>
</dbReference>
<dbReference type="STRING" id="661478.OP10G_3799"/>
<gene>
    <name evidence="7" type="ORF">OP10G_3799</name>
</gene>
<feature type="binding site" evidence="4">
    <location>
        <position position="101"/>
    </location>
    <ligand>
        <name>Mg(2+)</name>
        <dbReference type="ChEBI" id="CHEBI:18420"/>
        <label>1</label>
    </ligand>
</feature>
<dbReference type="HOGENOM" id="CLU_062658_6_1_0"/>
<dbReference type="Gene3D" id="3.90.79.10">
    <property type="entry name" value="Nucleoside Triphosphate Pyrophosphohydrolase"/>
    <property type="match status" value="1"/>
</dbReference>
<keyword evidence="8" id="KW-1185">Reference proteome</keyword>
<protein>
    <submittedName>
        <fullName evidence="7">ADP-ribose pyrophosphatase</fullName>
    </submittedName>
</protein>
<dbReference type="GO" id="GO:0019693">
    <property type="term" value="P:ribose phosphate metabolic process"/>
    <property type="evidence" value="ECO:0007669"/>
    <property type="project" value="TreeGrafter"/>
</dbReference>